<dbReference type="PANTHER" id="PTHR12121:SF36">
    <property type="entry name" value="ENDONUCLEASE_EXONUCLEASE_PHOSPHATASE DOMAIN-CONTAINING PROTEIN"/>
    <property type="match status" value="1"/>
</dbReference>
<comment type="caution">
    <text evidence="3">The sequence shown here is derived from an EMBL/GenBank/DDBJ whole genome shotgun (WGS) entry which is preliminary data.</text>
</comment>
<dbReference type="GO" id="GO:0004519">
    <property type="term" value="F:endonuclease activity"/>
    <property type="evidence" value="ECO:0007669"/>
    <property type="project" value="UniProtKB-KW"/>
</dbReference>
<dbReference type="InterPro" id="IPR050410">
    <property type="entry name" value="CCR4/nocturin_mRNA_transcr"/>
</dbReference>
<name>A0A8H6MZM8_9PEZI</name>
<dbReference type="InterPro" id="IPR036691">
    <property type="entry name" value="Endo/exonu/phosph_ase_sf"/>
</dbReference>
<dbReference type="GO" id="GO:0000175">
    <property type="term" value="F:3'-5'-RNA exonuclease activity"/>
    <property type="evidence" value="ECO:0007669"/>
    <property type="project" value="TreeGrafter"/>
</dbReference>
<keyword evidence="3" id="KW-0269">Exonuclease</keyword>
<dbReference type="PANTHER" id="PTHR12121">
    <property type="entry name" value="CARBON CATABOLITE REPRESSOR PROTEIN 4"/>
    <property type="match status" value="1"/>
</dbReference>
<dbReference type="CDD" id="cd09083">
    <property type="entry name" value="EEP-1"/>
    <property type="match status" value="1"/>
</dbReference>
<keyword evidence="1" id="KW-0732">Signal</keyword>
<dbReference type="Gene3D" id="3.60.10.10">
    <property type="entry name" value="Endonuclease/exonuclease/phosphatase"/>
    <property type="match status" value="1"/>
</dbReference>
<organism evidence="3 4">
    <name type="scientific">Colletotrichum plurivorum</name>
    <dbReference type="NCBI Taxonomy" id="2175906"/>
    <lineage>
        <taxon>Eukaryota</taxon>
        <taxon>Fungi</taxon>
        <taxon>Dikarya</taxon>
        <taxon>Ascomycota</taxon>
        <taxon>Pezizomycotina</taxon>
        <taxon>Sordariomycetes</taxon>
        <taxon>Hypocreomycetidae</taxon>
        <taxon>Glomerellales</taxon>
        <taxon>Glomerellaceae</taxon>
        <taxon>Colletotrichum</taxon>
        <taxon>Colletotrichum orchidearum species complex</taxon>
    </lineage>
</organism>
<dbReference type="Proteomes" id="UP000654918">
    <property type="component" value="Unassembled WGS sequence"/>
</dbReference>
<dbReference type="EMBL" id="WIGO01000389">
    <property type="protein sequence ID" value="KAF6814096.1"/>
    <property type="molecule type" value="Genomic_DNA"/>
</dbReference>
<evidence type="ECO:0000256" key="1">
    <source>
        <dbReference type="SAM" id="SignalP"/>
    </source>
</evidence>
<protein>
    <submittedName>
        <fullName evidence="3">Endonuclease/Exonuclease/phosphatase</fullName>
    </submittedName>
</protein>
<dbReference type="Pfam" id="PF03372">
    <property type="entry name" value="Exo_endo_phos"/>
    <property type="match status" value="1"/>
</dbReference>
<keyword evidence="3" id="KW-0540">Nuclease</keyword>
<feature type="domain" description="Endonuclease/exonuclease/phosphatase" evidence="2">
    <location>
        <begin position="28"/>
        <end position="295"/>
    </location>
</feature>
<dbReference type="InterPro" id="IPR005135">
    <property type="entry name" value="Endo/exonuclease/phosphatase"/>
</dbReference>
<gene>
    <name evidence="3" type="ORF">CPLU01_14491</name>
</gene>
<keyword evidence="3" id="KW-0255">Endonuclease</keyword>
<proteinExistence type="predicted"/>
<sequence>MRPTLALAALLGAVGVNCQSPDLIVRLMTYNIRWATPITGINEAQWSVHRPRLAAQLNYETAARPDSLICMQEVIERQLLDITQDLGPKWAHVGVGRDDGIAAGEFSPIMYRPDTWTLVGNRTYWLSETPDVPGSKGWDAALPRIGTVASLKHVRTGAPLVFMCTHWDHQGQTARERSAELLVELAKEWEEVAAAAGGGAGPVPVFLGGDLNVQPDNPAYRTLVAGGNMQNTRDVTPEERRTGYSKTYTALTSIAWDDTTIDHLFVRDPTARGMEFLTHTVLPNKFDDGPFISDHRPVVSDVTFG</sequence>
<evidence type="ECO:0000259" key="2">
    <source>
        <dbReference type="Pfam" id="PF03372"/>
    </source>
</evidence>
<evidence type="ECO:0000313" key="3">
    <source>
        <dbReference type="EMBL" id="KAF6814096.1"/>
    </source>
</evidence>
<reference evidence="3" key="1">
    <citation type="journal article" date="2020" name="Phytopathology">
        <title>Genome Sequence Resources of Colletotrichum truncatum, C. plurivorum, C. musicola, and C. sojae: Four Species Pathogenic to Soybean (Glycine max).</title>
        <authorList>
            <person name="Rogerio F."/>
            <person name="Boufleur T.R."/>
            <person name="Ciampi-Guillardi M."/>
            <person name="Sukno S.A."/>
            <person name="Thon M.R."/>
            <person name="Massola Junior N.S."/>
            <person name="Baroncelli R."/>
        </authorList>
    </citation>
    <scope>NUCLEOTIDE SEQUENCE</scope>
    <source>
        <strain evidence="3">LFN00145</strain>
    </source>
</reference>
<accession>A0A8H6MZM8</accession>
<feature type="signal peptide" evidence="1">
    <location>
        <begin position="1"/>
        <end position="18"/>
    </location>
</feature>
<keyword evidence="4" id="KW-1185">Reference proteome</keyword>
<feature type="chain" id="PRO_5034001617" evidence="1">
    <location>
        <begin position="19"/>
        <end position="305"/>
    </location>
</feature>
<dbReference type="AlphaFoldDB" id="A0A8H6MZM8"/>
<dbReference type="SUPFAM" id="SSF56219">
    <property type="entry name" value="DNase I-like"/>
    <property type="match status" value="1"/>
</dbReference>
<evidence type="ECO:0000313" key="4">
    <source>
        <dbReference type="Proteomes" id="UP000654918"/>
    </source>
</evidence>
<keyword evidence="3" id="KW-0378">Hydrolase</keyword>